<evidence type="ECO:0000313" key="2">
    <source>
        <dbReference type="EMBL" id="PLT29434.1"/>
    </source>
</evidence>
<evidence type="ECO:0000256" key="1">
    <source>
        <dbReference type="SAM" id="Phobius"/>
    </source>
</evidence>
<reference evidence="2 3" key="1">
    <citation type="submission" date="2017-11" db="EMBL/GenBank/DDBJ databases">
        <title>Comparitive Functional Genomics of Dry Heat Resistant strains isolated from the Viking Spacecraft.</title>
        <authorList>
            <person name="Seuylemezian A."/>
            <person name="Cooper K."/>
            <person name="Vaishampayan P."/>
        </authorList>
    </citation>
    <scope>NUCLEOTIDE SEQUENCE [LARGE SCALE GENOMIC DNA]</scope>
    <source>
        <strain evidence="2 3">V1-29</strain>
    </source>
</reference>
<keyword evidence="1" id="KW-0812">Transmembrane</keyword>
<dbReference type="NCBIfam" id="NF041644">
    <property type="entry name" value="CBO0543_fam"/>
    <property type="match status" value="1"/>
</dbReference>
<protein>
    <submittedName>
        <fullName evidence="2">Uncharacterized protein</fullName>
    </submittedName>
</protein>
<accession>A0A2N5M4Z5</accession>
<keyword evidence="1" id="KW-1133">Transmembrane helix</keyword>
<keyword evidence="1" id="KW-0472">Membrane</keyword>
<organism evidence="2 3">
    <name type="scientific">Peribacillus deserti</name>
    <dbReference type="NCBI Taxonomy" id="673318"/>
    <lineage>
        <taxon>Bacteria</taxon>
        <taxon>Bacillati</taxon>
        <taxon>Bacillota</taxon>
        <taxon>Bacilli</taxon>
        <taxon>Bacillales</taxon>
        <taxon>Bacillaceae</taxon>
        <taxon>Peribacillus</taxon>
    </lineage>
</organism>
<dbReference type="EMBL" id="PGUY01000040">
    <property type="protein sequence ID" value="PLT29434.1"/>
    <property type="molecule type" value="Genomic_DNA"/>
</dbReference>
<name>A0A2N5M4Z5_9BACI</name>
<dbReference type="RefSeq" id="WP_101642868.1">
    <property type="nucleotide sequence ID" value="NZ_PGUY01000040.1"/>
</dbReference>
<feature type="transmembrane region" description="Helical" evidence="1">
    <location>
        <begin position="62"/>
        <end position="86"/>
    </location>
</feature>
<evidence type="ECO:0000313" key="3">
    <source>
        <dbReference type="Proteomes" id="UP000234748"/>
    </source>
</evidence>
<comment type="caution">
    <text evidence="2">The sequence shown here is derived from an EMBL/GenBank/DDBJ whole genome shotgun (WGS) entry which is preliminary data.</text>
</comment>
<feature type="transmembrane region" description="Helical" evidence="1">
    <location>
        <begin position="34"/>
        <end position="50"/>
    </location>
</feature>
<feature type="transmembrane region" description="Helical" evidence="1">
    <location>
        <begin position="156"/>
        <end position="177"/>
    </location>
</feature>
<dbReference type="Proteomes" id="UP000234748">
    <property type="component" value="Unassembled WGS sequence"/>
</dbReference>
<dbReference type="AlphaFoldDB" id="A0A2N5M4Z5"/>
<dbReference type="InterPro" id="IPR048147">
    <property type="entry name" value="CBO0543-like"/>
</dbReference>
<proteinExistence type="predicted"/>
<sequence>MDKNIPAQKQIYQERAKWVNDILEHWYHEDFLSIRWWFLFGCTLIPYYIWWKLVERDRFFEIFTFGLVTTITSCIFDVVGVYLGLWDYPAQFIPLVPFFVPADITAIPVTSMLLYQYCKHWKSFTAASMALSAVFAYVFEPLFIKLDIFEIYKWKHTYGFAGFFVMFNINRLFIYFLKKYALNK</sequence>
<keyword evidence="3" id="KW-1185">Reference proteome</keyword>
<gene>
    <name evidence="2" type="ORF">CUU66_13095</name>
</gene>
<feature type="transmembrane region" description="Helical" evidence="1">
    <location>
        <begin position="124"/>
        <end position="144"/>
    </location>
</feature>
<feature type="transmembrane region" description="Helical" evidence="1">
    <location>
        <begin position="92"/>
        <end position="115"/>
    </location>
</feature>
<dbReference type="OrthoDB" id="1679483at2"/>